<dbReference type="STRING" id="98765.A0A2R6S571"/>
<accession>A0A2R6S571</accession>
<dbReference type="EMBL" id="MLYV02000042">
    <property type="protein sequence ID" value="PSS37437.1"/>
    <property type="molecule type" value="Genomic_DNA"/>
</dbReference>
<dbReference type="OrthoDB" id="3255261at2759"/>
<proteinExistence type="predicted"/>
<keyword evidence="2" id="KW-1185">Reference proteome</keyword>
<reference evidence="1 2" key="1">
    <citation type="submission" date="2018-02" db="EMBL/GenBank/DDBJ databases">
        <title>Genome sequence of the basidiomycete white-rot fungus Phlebia centrifuga.</title>
        <authorList>
            <person name="Granchi Z."/>
            <person name="Peng M."/>
            <person name="de Vries R.P."/>
            <person name="Hilden K."/>
            <person name="Makela M.R."/>
            <person name="Grigoriev I."/>
            <person name="Riley R."/>
        </authorList>
    </citation>
    <scope>NUCLEOTIDE SEQUENCE [LARGE SCALE GENOMIC DNA]</scope>
    <source>
        <strain evidence="1 2">FBCC195</strain>
    </source>
</reference>
<protein>
    <submittedName>
        <fullName evidence="1">Uncharacterized protein</fullName>
    </submittedName>
</protein>
<gene>
    <name evidence="1" type="ORF">PHLCEN_2v644</name>
</gene>
<evidence type="ECO:0000313" key="2">
    <source>
        <dbReference type="Proteomes" id="UP000186601"/>
    </source>
</evidence>
<feature type="non-terminal residue" evidence="1">
    <location>
        <position position="142"/>
    </location>
</feature>
<dbReference type="Proteomes" id="UP000186601">
    <property type="component" value="Unassembled WGS sequence"/>
</dbReference>
<name>A0A2R6S571_9APHY</name>
<organism evidence="1 2">
    <name type="scientific">Hermanssonia centrifuga</name>
    <dbReference type="NCBI Taxonomy" id="98765"/>
    <lineage>
        <taxon>Eukaryota</taxon>
        <taxon>Fungi</taxon>
        <taxon>Dikarya</taxon>
        <taxon>Basidiomycota</taxon>
        <taxon>Agaricomycotina</taxon>
        <taxon>Agaricomycetes</taxon>
        <taxon>Polyporales</taxon>
        <taxon>Meruliaceae</taxon>
        <taxon>Hermanssonia</taxon>
    </lineage>
</organism>
<dbReference type="AlphaFoldDB" id="A0A2R6S571"/>
<comment type="caution">
    <text evidence="1">The sequence shown here is derived from an EMBL/GenBank/DDBJ whole genome shotgun (WGS) entry which is preliminary data.</text>
</comment>
<evidence type="ECO:0000313" key="1">
    <source>
        <dbReference type="EMBL" id="PSS37437.1"/>
    </source>
</evidence>
<sequence length="142" mass="15286">MHEPQTSYIPGELLQRLAQSPADCLKEKILVTDVSSCSSYAMYLSAGNQESVKIALLATIPTITPGIAAGGGIGAGWWSSSHDGIFEHAHEPTASFFPLCAMKALRGKARRGAGTSESFFVETDVPWLRLDEDGNDVIFQKD</sequence>